<gene>
    <name evidence="2" type="ORF">AMD02_05500</name>
</gene>
<dbReference type="AlphaFoldDB" id="A0A0M0KHR9"/>
<feature type="compositionally biased region" description="Pro residues" evidence="1">
    <location>
        <begin position="88"/>
        <end position="105"/>
    </location>
</feature>
<organism evidence="2">
    <name type="scientific">Halalkalibacterium halodurans</name>
    <name type="common">Bacillus halodurans</name>
    <dbReference type="NCBI Taxonomy" id="86665"/>
    <lineage>
        <taxon>Bacteria</taxon>
        <taxon>Bacillati</taxon>
        <taxon>Bacillota</taxon>
        <taxon>Bacilli</taxon>
        <taxon>Bacillales</taxon>
        <taxon>Bacillaceae</taxon>
        <taxon>Halalkalibacterium (ex Joshi et al. 2022)</taxon>
    </lineage>
</organism>
<name>A0A0M0KHR9_ALKHA</name>
<reference evidence="2" key="1">
    <citation type="submission" date="2015-08" db="EMBL/GenBank/DDBJ databases">
        <title>Complete DNA Sequence of Pseudomonas syringae pv. actinidiae, the Causal Agent of Kiwifruit Canker Disease.</title>
        <authorList>
            <person name="Rikkerink E.H.A."/>
            <person name="Fineran P.C."/>
        </authorList>
    </citation>
    <scope>NUCLEOTIDE SEQUENCE</scope>
    <source>
        <strain evidence="2">DSM 13666</strain>
    </source>
</reference>
<proteinExistence type="predicted"/>
<comment type="caution">
    <text evidence="2">The sequence shown here is derived from an EMBL/GenBank/DDBJ whole genome shotgun (WGS) entry which is preliminary data.</text>
</comment>
<dbReference type="EMBL" id="LILD01000001">
    <property type="protein sequence ID" value="KOO38381.1"/>
    <property type="molecule type" value="Genomic_DNA"/>
</dbReference>
<evidence type="ECO:0000313" key="2">
    <source>
        <dbReference type="EMBL" id="KOO38381.1"/>
    </source>
</evidence>
<protein>
    <submittedName>
        <fullName evidence="2">Uncharacterized protein</fullName>
    </submittedName>
</protein>
<accession>A0A0M0KHR9</accession>
<dbReference type="RefSeq" id="WP_053430692.1">
    <property type="nucleotide sequence ID" value="NZ_CP040441.1"/>
</dbReference>
<dbReference type="GeneID" id="87599678"/>
<sequence>MYPYTQQPFNAYRQQPIVQYLPPVVIERYLNQWVTTTIPGYGRVVAYVADYNPRTGMVSLLIYPPPTYRQQFIQVHHSDLVGISPYFGPTPPRPQPPGPPVPPRPPWPPRPRPPWWWFPWFPWGQSGQWGGGGFGGTMED</sequence>
<dbReference type="PATRIC" id="fig|136160.3.peg.1396"/>
<evidence type="ECO:0000256" key="1">
    <source>
        <dbReference type="SAM" id="MobiDB-lite"/>
    </source>
</evidence>
<feature type="region of interest" description="Disordered" evidence="1">
    <location>
        <begin position="84"/>
        <end position="105"/>
    </location>
</feature>